<dbReference type="PIR" id="T32842">
    <property type="entry name" value="T32842"/>
</dbReference>
<accession>O44852</accession>
<dbReference type="PaxDb" id="6239-W04H10.1"/>
<proteinExistence type="predicted"/>
<name>O44852_CAEEL</name>
<organism evidence="1 2">
    <name type="scientific">Caenorhabditis elegans</name>
    <dbReference type="NCBI Taxonomy" id="6239"/>
    <lineage>
        <taxon>Eukaryota</taxon>
        <taxon>Metazoa</taxon>
        <taxon>Ecdysozoa</taxon>
        <taxon>Nematoda</taxon>
        <taxon>Chromadorea</taxon>
        <taxon>Rhabditida</taxon>
        <taxon>Rhabditina</taxon>
        <taxon>Rhabditomorpha</taxon>
        <taxon>Rhabditoidea</taxon>
        <taxon>Rhabditidae</taxon>
        <taxon>Peloderinae</taxon>
        <taxon>Caenorhabditis</taxon>
    </lineage>
</organism>
<dbReference type="Proteomes" id="UP000001940">
    <property type="component" value="Chromosome II"/>
</dbReference>
<dbReference type="OrthoDB" id="5822976at2759"/>
<dbReference type="AlphaFoldDB" id="O44852"/>
<dbReference type="UCSC" id="W04H10.1">
    <property type="organism name" value="c. elegans"/>
</dbReference>
<dbReference type="HOGENOM" id="CLU_201372_0_0_1"/>
<protein>
    <submittedName>
        <fullName evidence="1">Uncharacterized protein</fullName>
    </submittedName>
</protein>
<dbReference type="WormBase" id="W04H10.1">
    <property type="protein sequence ID" value="CE14600"/>
    <property type="gene ID" value="WBGene00021030"/>
</dbReference>
<dbReference type="CTD" id="189205"/>
<dbReference type="Bgee" id="WBGene00021030">
    <property type="expression patterns" value="Expressed in pharyngeal muscle cell (C elegans) and 3 other cell types or tissues"/>
</dbReference>
<dbReference type="GeneID" id="189205"/>
<evidence type="ECO:0000313" key="2">
    <source>
        <dbReference type="Proteomes" id="UP000001940"/>
    </source>
</evidence>
<dbReference type="eggNOG" id="ENOG502TIT0">
    <property type="taxonomic scope" value="Eukaryota"/>
</dbReference>
<keyword evidence="2" id="KW-1185">Reference proteome</keyword>
<dbReference type="InParanoid" id="O44852"/>
<dbReference type="RefSeq" id="NP_493770.1">
    <property type="nucleotide sequence ID" value="NM_061369.1"/>
</dbReference>
<dbReference type="AGR" id="WB:WBGene00021030"/>
<gene>
    <name evidence="1" type="ORF">CELE_W04H10.1</name>
    <name evidence="1 3" type="ORF">W04H10.1</name>
</gene>
<dbReference type="EMBL" id="BX284602">
    <property type="protein sequence ID" value="CCD73634.1"/>
    <property type="molecule type" value="Genomic_DNA"/>
</dbReference>
<dbReference type="FunCoup" id="O44852">
    <property type="interactions" value="1494"/>
</dbReference>
<dbReference type="KEGG" id="cel:CELE_W04H10.1"/>
<reference evidence="1 2" key="1">
    <citation type="journal article" date="1998" name="Science">
        <title>Genome sequence of the nematode C. elegans: a platform for investigating biology.</title>
        <authorList>
            <consortium name="The C. elegans sequencing consortium"/>
            <person name="Sulson J.E."/>
            <person name="Waterston R."/>
        </authorList>
    </citation>
    <scope>NUCLEOTIDE SEQUENCE [LARGE SCALE GENOMIC DNA]</scope>
    <source>
        <strain evidence="1 2">Bristol N2</strain>
    </source>
</reference>
<sequence length="70" mass="8334">MSLLVQFDEFKGHSHEQFMEELDTIMLVSINKLHDNMDLRRRLLIYSVFGKVFQHRKMGILAPHGQEETF</sequence>
<evidence type="ECO:0000313" key="1">
    <source>
        <dbReference type="EMBL" id="CCD73634.1"/>
    </source>
</evidence>
<evidence type="ECO:0000313" key="3">
    <source>
        <dbReference type="WormBase" id="W04H10.1"/>
    </source>
</evidence>
<dbReference type="OMA" id="MHDEDET"/>